<protein>
    <submittedName>
        <fullName evidence="5">Methyltransf_21 domain-containing protein</fullName>
    </submittedName>
</protein>
<sequence length="264" mass="30477">MTDVVENFSSCPRWFEMMITLKKCYLTKLSTVRQPWYLIANISVECGADFVKNLLPLKYLVNKDDVKAIVLPFNAKTEGISLTIGIGNDIAVEMRLKKLMPNLKFFGVDPLHEDGILFEQLGQYRKIGISEKGGSLNASVLENGLYVWRIIESITMNELLHDFKLSEVDFLFLDIEGVEYTALPSILSSEMTKGIFCQINVELHGPLMDYGATMKDFFRILKTIFMSSSSYIPLWIPLPTMHHRIFLVNWRHPYCLKKYFSYWC</sequence>
<keyword evidence="4" id="KW-1185">Reference proteome</keyword>
<dbReference type="InterPro" id="IPR006342">
    <property type="entry name" value="FkbM_mtfrase"/>
</dbReference>
<feature type="domain" description="Methyltransferase FkbM" evidence="1">
    <location>
        <begin position="62"/>
        <end position="212"/>
    </location>
</feature>
<dbReference type="WBParaSite" id="DME_0000735201-mRNA-1">
    <property type="protein sequence ID" value="DME_0000735201-mRNA-1"/>
    <property type="gene ID" value="DME_0000735201"/>
</dbReference>
<evidence type="ECO:0000313" key="5">
    <source>
        <dbReference type="WBParaSite" id="DME_0000735201-mRNA-1"/>
    </source>
</evidence>
<reference evidence="2 4" key="2">
    <citation type="submission" date="2018-11" db="EMBL/GenBank/DDBJ databases">
        <authorList>
            <consortium name="Pathogen Informatics"/>
        </authorList>
    </citation>
    <scope>NUCLEOTIDE SEQUENCE [LARGE SCALE GENOMIC DNA]</scope>
</reference>
<gene>
    <name evidence="2" type="ORF">DME_LOCUS9988</name>
</gene>
<dbReference type="Proteomes" id="UP000274756">
    <property type="component" value="Unassembled WGS sequence"/>
</dbReference>
<dbReference type="EMBL" id="UYYG01001198">
    <property type="protein sequence ID" value="VDN60015.1"/>
    <property type="molecule type" value="Genomic_DNA"/>
</dbReference>
<dbReference type="STRING" id="318479.A0A0N4UIC7"/>
<dbReference type="Proteomes" id="UP000038040">
    <property type="component" value="Unplaced"/>
</dbReference>
<evidence type="ECO:0000259" key="1">
    <source>
        <dbReference type="Pfam" id="PF05050"/>
    </source>
</evidence>
<dbReference type="AlphaFoldDB" id="A0A0N4UIC7"/>
<proteinExistence type="predicted"/>
<accession>A0A0N4UIC7</accession>
<dbReference type="OrthoDB" id="5867391at2759"/>
<organism evidence="3 5">
    <name type="scientific">Dracunculus medinensis</name>
    <name type="common">Guinea worm</name>
    <dbReference type="NCBI Taxonomy" id="318479"/>
    <lineage>
        <taxon>Eukaryota</taxon>
        <taxon>Metazoa</taxon>
        <taxon>Ecdysozoa</taxon>
        <taxon>Nematoda</taxon>
        <taxon>Chromadorea</taxon>
        <taxon>Rhabditida</taxon>
        <taxon>Spirurina</taxon>
        <taxon>Dracunculoidea</taxon>
        <taxon>Dracunculidae</taxon>
        <taxon>Dracunculus</taxon>
    </lineage>
</organism>
<dbReference type="PANTHER" id="PTHR22989:SF4">
    <property type="entry name" value="METHYLTRANSFERASE FKBM DOMAIN-CONTAINING PROTEIN"/>
    <property type="match status" value="1"/>
</dbReference>
<name>A0A0N4UIC7_DRAME</name>
<dbReference type="Pfam" id="PF05050">
    <property type="entry name" value="Methyltransf_21"/>
    <property type="match status" value="1"/>
</dbReference>
<dbReference type="PANTHER" id="PTHR22989">
    <property type="entry name" value="UNCHARACTERIZED DUF13 C.ELEGANS"/>
    <property type="match status" value="1"/>
</dbReference>
<evidence type="ECO:0000313" key="3">
    <source>
        <dbReference type="Proteomes" id="UP000038040"/>
    </source>
</evidence>
<evidence type="ECO:0000313" key="4">
    <source>
        <dbReference type="Proteomes" id="UP000274756"/>
    </source>
</evidence>
<reference evidence="5" key="1">
    <citation type="submission" date="2017-02" db="UniProtKB">
        <authorList>
            <consortium name="WormBaseParasite"/>
        </authorList>
    </citation>
    <scope>IDENTIFICATION</scope>
</reference>
<evidence type="ECO:0000313" key="2">
    <source>
        <dbReference type="EMBL" id="VDN60015.1"/>
    </source>
</evidence>